<gene>
    <name evidence="2" type="ORF">HF576_01480</name>
</gene>
<dbReference type="InterPro" id="IPR016181">
    <property type="entry name" value="Acyl_CoA_acyltransferase"/>
</dbReference>
<organism evidence="2 3">
    <name type="scientific">Microbacterium salsuginis</name>
    <dbReference type="NCBI Taxonomy" id="2722803"/>
    <lineage>
        <taxon>Bacteria</taxon>
        <taxon>Bacillati</taxon>
        <taxon>Actinomycetota</taxon>
        <taxon>Actinomycetes</taxon>
        <taxon>Micrococcales</taxon>
        <taxon>Microbacteriaceae</taxon>
        <taxon>Microbacterium</taxon>
    </lineage>
</organism>
<dbReference type="Gene3D" id="3.40.630.30">
    <property type="match status" value="1"/>
</dbReference>
<evidence type="ECO:0000259" key="1">
    <source>
        <dbReference type="PROSITE" id="PS51186"/>
    </source>
</evidence>
<dbReference type="SUPFAM" id="SSF55729">
    <property type="entry name" value="Acyl-CoA N-acyltransferases (Nat)"/>
    <property type="match status" value="1"/>
</dbReference>
<dbReference type="EMBL" id="JABACI010000001">
    <property type="protein sequence ID" value="NLP82509.1"/>
    <property type="molecule type" value="Genomic_DNA"/>
</dbReference>
<sequence>MATSSPYLSVRSLGGSDLDAAARLLGRGMADNPVHVAAYRGDDASRARRHELLVRTLLRHSPSWQIEGVDRGDVLAGVAASAPPGRCQPTVSARLRLLGRASTFGPVAASRLVSWQNAWSRHDPDAPHVHLGPVSVDRHLRGHGIGGLLLLRHVARLDATGATGYLETDRPQAIEFYERFGYVVVEAAEVIGVPCWFMRRPAA</sequence>
<evidence type="ECO:0000313" key="3">
    <source>
        <dbReference type="Proteomes" id="UP001429745"/>
    </source>
</evidence>
<dbReference type="InterPro" id="IPR052523">
    <property type="entry name" value="Trichothecene_AcTrans"/>
</dbReference>
<dbReference type="PANTHER" id="PTHR42791:SF1">
    <property type="entry name" value="N-ACETYLTRANSFERASE DOMAIN-CONTAINING PROTEIN"/>
    <property type="match status" value="1"/>
</dbReference>
<dbReference type="PANTHER" id="PTHR42791">
    <property type="entry name" value="GNAT FAMILY ACETYLTRANSFERASE"/>
    <property type="match status" value="1"/>
</dbReference>
<dbReference type="Proteomes" id="UP001429745">
    <property type="component" value="Unassembled WGS sequence"/>
</dbReference>
<comment type="caution">
    <text evidence="2">The sequence shown here is derived from an EMBL/GenBank/DDBJ whole genome shotgun (WGS) entry which is preliminary data.</text>
</comment>
<feature type="domain" description="N-acetyltransferase" evidence="1">
    <location>
        <begin position="52"/>
        <end position="203"/>
    </location>
</feature>
<dbReference type="RefSeq" id="WP_168911010.1">
    <property type="nucleotide sequence ID" value="NZ_JABACI010000001.1"/>
</dbReference>
<dbReference type="InterPro" id="IPR000182">
    <property type="entry name" value="GNAT_dom"/>
</dbReference>
<name>A0ABX1K8Z5_9MICO</name>
<dbReference type="Pfam" id="PF00583">
    <property type="entry name" value="Acetyltransf_1"/>
    <property type="match status" value="1"/>
</dbReference>
<keyword evidence="3" id="KW-1185">Reference proteome</keyword>
<proteinExistence type="predicted"/>
<protein>
    <submittedName>
        <fullName evidence="2">GNAT family N-acetyltransferase</fullName>
    </submittedName>
</protein>
<reference evidence="2 3" key="1">
    <citation type="submission" date="2020-04" db="EMBL/GenBank/DDBJ databases">
        <title>CFH 90308 Microbacterium sp.</title>
        <authorList>
            <person name="Nie G."/>
            <person name="Ming H."/>
            <person name="Xia T."/>
        </authorList>
    </citation>
    <scope>NUCLEOTIDE SEQUENCE [LARGE SCALE GENOMIC DNA]</scope>
    <source>
        <strain evidence="2 3">CFH 90308</strain>
    </source>
</reference>
<accession>A0ABX1K8Z5</accession>
<dbReference type="PROSITE" id="PS51186">
    <property type="entry name" value="GNAT"/>
    <property type="match status" value="1"/>
</dbReference>
<evidence type="ECO:0000313" key="2">
    <source>
        <dbReference type="EMBL" id="NLP82509.1"/>
    </source>
</evidence>